<name>A0ABW2PEM4_9ACTN</name>
<dbReference type="InterPro" id="IPR000120">
    <property type="entry name" value="Amidase"/>
</dbReference>
<comment type="caution">
    <text evidence="4">The sequence shown here is derived from an EMBL/GenBank/DDBJ whole genome shotgun (WGS) entry which is preliminary data.</text>
</comment>
<dbReference type="InterPro" id="IPR023631">
    <property type="entry name" value="Amidase_dom"/>
</dbReference>
<evidence type="ECO:0000313" key="5">
    <source>
        <dbReference type="Proteomes" id="UP001596496"/>
    </source>
</evidence>
<proteinExistence type="inferred from homology"/>
<dbReference type="PANTHER" id="PTHR11895">
    <property type="entry name" value="TRANSAMIDASE"/>
    <property type="match status" value="1"/>
</dbReference>
<organism evidence="4 5">
    <name type="scientific">Sphaerisporangium rhizosphaerae</name>
    <dbReference type="NCBI Taxonomy" id="2269375"/>
    <lineage>
        <taxon>Bacteria</taxon>
        <taxon>Bacillati</taxon>
        <taxon>Actinomycetota</taxon>
        <taxon>Actinomycetes</taxon>
        <taxon>Streptosporangiales</taxon>
        <taxon>Streptosporangiaceae</taxon>
        <taxon>Sphaerisporangium</taxon>
    </lineage>
</organism>
<evidence type="ECO:0000256" key="2">
    <source>
        <dbReference type="SAM" id="MobiDB-lite"/>
    </source>
</evidence>
<dbReference type="PROSITE" id="PS00571">
    <property type="entry name" value="AMIDASES"/>
    <property type="match status" value="1"/>
</dbReference>
<comment type="similarity">
    <text evidence="1">Belongs to the amidase family.</text>
</comment>
<dbReference type="Gene3D" id="3.90.1300.10">
    <property type="entry name" value="Amidase signature (AS) domain"/>
    <property type="match status" value="1"/>
</dbReference>
<evidence type="ECO:0000259" key="3">
    <source>
        <dbReference type="Pfam" id="PF01425"/>
    </source>
</evidence>
<dbReference type="EMBL" id="JBHTCG010000030">
    <property type="protein sequence ID" value="MFC7386781.1"/>
    <property type="molecule type" value="Genomic_DNA"/>
</dbReference>
<dbReference type="PANTHER" id="PTHR11895:SF7">
    <property type="entry name" value="GLUTAMYL-TRNA(GLN) AMIDOTRANSFERASE SUBUNIT A, MITOCHONDRIAL"/>
    <property type="match status" value="1"/>
</dbReference>
<sequence length="503" mass="52228">MTRRGEESTLVMTPERRWPGRGGTVCDEGDEVELREYAGYDAVGLRGLIAAGEISAGEVEEVARRALEAADAELNGLALPPFTPALDHDPGGALAGVPFLIKDNGPMAEGTPFFCGSRAVRAVAGHDTDLMRRLRSAGLVTLGLTTVPEMMISFSTESVLYGPTRNPWDLARGVGGSSGGSAALVAAGAVPLAHGSDGAGSIRIPASCCGLVGLKPSRGRVPCGPDVGEPLFGISIESGLSRTVRDTAHYLDAIQGPAPGDKYTAPPPARPYAEEVGADPGRLRVAVATRGWPDVAADPEVAAAAVQTGLALEKLGHVVGEAGPEVGAETMMSAMVPFAIVAVAAPLLTALRAPDPAKVEAVTRRAFAEAGELSAYRLLGAFDAQNRAGRTVGAFFGEYDLLVTPTLARPPAPHGTLRYDDPGHTVATWLESLFDYGPFTALFNLTGEPAISLPLGWSEDGLPIGVQIVAPYGREDLLVRVASQLEEAMPWAGRTPAVHVGGR</sequence>
<evidence type="ECO:0000313" key="4">
    <source>
        <dbReference type="EMBL" id="MFC7386781.1"/>
    </source>
</evidence>
<dbReference type="Pfam" id="PF01425">
    <property type="entry name" value="Amidase"/>
    <property type="match status" value="1"/>
</dbReference>
<dbReference type="InterPro" id="IPR036928">
    <property type="entry name" value="AS_sf"/>
</dbReference>
<dbReference type="InterPro" id="IPR020556">
    <property type="entry name" value="Amidase_CS"/>
</dbReference>
<feature type="region of interest" description="Disordered" evidence="2">
    <location>
        <begin position="255"/>
        <end position="276"/>
    </location>
</feature>
<feature type="domain" description="Amidase" evidence="3">
    <location>
        <begin position="89"/>
        <end position="478"/>
    </location>
</feature>
<gene>
    <name evidence="4" type="ORF">ACFQSB_31545</name>
</gene>
<dbReference type="Proteomes" id="UP001596496">
    <property type="component" value="Unassembled WGS sequence"/>
</dbReference>
<keyword evidence="5" id="KW-1185">Reference proteome</keyword>
<evidence type="ECO:0000256" key="1">
    <source>
        <dbReference type="ARBA" id="ARBA00009199"/>
    </source>
</evidence>
<dbReference type="SUPFAM" id="SSF75304">
    <property type="entry name" value="Amidase signature (AS) enzymes"/>
    <property type="match status" value="1"/>
</dbReference>
<dbReference type="RefSeq" id="WP_380830504.1">
    <property type="nucleotide sequence ID" value="NZ_JBHTCG010000030.1"/>
</dbReference>
<reference evidence="5" key="1">
    <citation type="journal article" date="2019" name="Int. J. Syst. Evol. Microbiol.">
        <title>The Global Catalogue of Microorganisms (GCM) 10K type strain sequencing project: providing services to taxonomists for standard genome sequencing and annotation.</title>
        <authorList>
            <consortium name="The Broad Institute Genomics Platform"/>
            <consortium name="The Broad Institute Genome Sequencing Center for Infectious Disease"/>
            <person name="Wu L."/>
            <person name="Ma J."/>
        </authorList>
    </citation>
    <scope>NUCLEOTIDE SEQUENCE [LARGE SCALE GENOMIC DNA]</scope>
    <source>
        <strain evidence="5">CECT 7649</strain>
    </source>
</reference>
<accession>A0ABW2PEM4</accession>
<protein>
    <submittedName>
        <fullName evidence="4">Amidase</fullName>
    </submittedName>
</protein>